<evidence type="ECO:0000259" key="3">
    <source>
        <dbReference type="PROSITE" id="PS50003"/>
    </source>
</evidence>
<feature type="region of interest" description="Disordered" evidence="2">
    <location>
        <begin position="419"/>
        <end position="491"/>
    </location>
</feature>
<keyword evidence="5" id="KW-1185">Reference proteome</keyword>
<dbReference type="SMART" id="SM00233">
    <property type="entry name" value="PH"/>
    <property type="match status" value="1"/>
</dbReference>
<dbReference type="VEuPathDB" id="FungiDB:PSHT_06962"/>
<feature type="region of interest" description="Disordered" evidence="2">
    <location>
        <begin position="1"/>
        <end position="21"/>
    </location>
</feature>
<dbReference type="InterPro" id="IPR046868">
    <property type="entry name" value="BAR_4"/>
</dbReference>
<dbReference type="Gene3D" id="2.30.29.30">
    <property type="entry name" value="Pleckstrin-homology domain (PH domain)/Phosphotyrosine-binding domain (PTB)"/>
    <property type="match status" value="1"/>
</dbReference>
<dbReference type="InterPro" id="IPR001849">
    <property type="entry name" value="PH_domain"/>
</dbReference>
<dbReference type="SUPFAM" id="SSF103657">
    <property type="entry name" value="BAR/IMD domain-like"/>
    <property type="match status" value="1"/>
</dbReference>
<dbReference type="VEuPathDB" id="FungiDB:PSTT_03608"/>
<dbReference type="PANTHER" id="PTHR31941">
    <property type="entry name" value="CYTOSKELETAL SIGNALING PROTEIN SLM1"/>
    <property type="match status" value="1"/>
</dbReference>
<dbReference type="InterPro" id="IPR011993">
    <property type="entry name" value="PH-like_dom_sf"/>
</dbReference>
<dbReference type="InterPro" id="IPR027267">
    <property type="entry name" value="AH/BAR_dom_sf"/>
</dbReference>
<dbReference type="InterPro" id="IPR043453">
    <property type="entry name" value="Slm1_PH"/>
</dbReference>
<accession>A0A2S4W1C9</accession>
<keyword evidence="1" id="KW-0597">Phosphoprotein</keyword>
<evidence type="ECO:0000313" key="5">
    <source>
        <dbReference type="Proteomes" id="UP000238274"/>
    </source>
</evidence>
<protein>
    <recommendedName>
        <fullName evidence="3">PH domain-containing protein</fullName>
    </recommendedName>
</protein>
<dbReference type="PROSITE" id="PS50003">
    <property type="entry name" value="PH_DOMAIN"/>
    <property type="match status" value="1"/>
</dbReference>
<sequence length="534" mass="59525">MTKKNTRTIKTGPGAAEHADQPEHKEIDILVARFLEYKTITKGFIAYYEDLSKLETSTAAELQKIGGHLPVPLREGNQFLAEGAAGWQTILSSTRERTRAISDYHTTFAQTITQSTLHDLLKIKTDVKELLAELGDKPTQLAKDVGKSRAESIEVISHLSQAIVQSKTNAMALVAHDDPVLLHRQVEEQVKQQMNLENSLTRMIIEYQKKAFELEKRVNIDLQAVVNDFETARLSAEKSISGEWHTIHAGVTGLNPELEWNEFAQRSGHLIPEDVQMGDLEKINFEGHNEEITSPINVGLLERKKRFTRNYKESYYILTPSGYLHEFKTSDPTKHQEPEMSIFLPNCTLGAPAPPSAKTFKWHIEGARRTSGGANTGSLNKMKKSLHIGSKEVAFSFKSRTHAEMMHWWELMQKVAQHSSQGRPTVTHREGSSNDDEEGGSSEDESSALSPEDHSPGPITPHTASHSHPAVVTPTKHDQAYPPDYKGENRGLDVMKENATPPVHSQFPTDMYNISSPGLSSLQLCSIHPPSLAE</sequence>
<name>A0A2S4W1C9_9BASI</name>
<dbReference type="Gene3D" id="1.20.1270.60">
    <property type="entry name" value="Arfaptin homology (AH) domain/BAR domain"/>
    <property type="match status" value="1"/>
</dbReference>
<comment type="caution">
    <text evidence="4">The sequence shown here is derived from an EMBL/GenBank/DDBJ whole genome shotgun (WGS) entry which is preliminary data.</text>
</comment>
<evidence type="ECO:0000256" key="1">
    <source>
        <dbReference type="ARBA" id="ARBA00022553"/>
    </source>
</evidence>
<dbReference type="Proteomes" id="UP000238274">
    <property type="component" value="Unassembled WGS sequence"/>
</dbReference>
<reference evidence="5" key="2">
    <citation type="journal article" date="2018" name="BMC Genomics">
        <title>Genomic insights into host adaptation between the wheat stripe rust pathogen (Puccinia striiformis f. sp. tritici) and the barley stripe rust pathogen (Puccinia striiformis f. sp. hordei).</title>
        <authorList>
            <person name="Xia C."/>
            <person name="Wang M."/>
            <person name="Yin C."/>
            <person name="Cornejo O.E."/>
            <person name="Hulbert S.H."/>
            <person name="Chen X."/>
        </authorList>
    </citation>
    <scope>NUCLEOTIDE SEQUENCE [LARGE SCALE GENOMIC DNA]</scope>
    <source>
        <strain evidence="5">93TX-2</strain>
    </source>
</reference>
<feature type="compositionally biased region" description="Basic and acidic residues" evidence="2">
    <location>
        <begin position="475"/>
        <end position="491"/>
    </location>
</feature>
<reference evidence="4 5" key="1">
    <citation type="submission" date="2017-12" db="EMBL/GenBank/DDBJ databases">
        <title>Gene loss provides genomic basis for host adaptation in cereal stripe rust fungi.</title>
        <authorList>
            <person name="Xia C."/>
        </authorList>
    </citation>
    <scope>NUCLEOTIDE SEQUENCE [LARGE SCALE GENOMIC DNA]</scope>
    <source>
        <strain evidence="4 5">93TX-2</strain>
    </source>
</reference>
<dbReference type="OrthoDB" id="5598057at2759"/>
<dbReference type="Pfam" id="PF20400">
    <property type="entry name" value="BAR_4"/>
    <property type="match status" value="1"/>
</dbReference>
<organism evidence="4 5">
    <name type="scientific">Puccinia striiformis</name>
    <dbReference type="NCBI Taxonomy" id="27350"/>
    <lineage>
        <taxon>Eukaryota</taxon>
        <taxon>Fungi</taxon>
        <taxon>Dikarya</taxon>
        <taxon>Basidiomycota</taxon>
        <taxon>Pucciniomycotina</taxon>
        <taxon>Pucciniomycetes</taxon>
        <taxon>Pucciniales</taxon>
        <taxon>Pucciniaceae</taxon>
        <taxon>Puccinia</taxon>
    </lineage>
</organism>
<dbReference type="Pfam" id="PF20399">
    <property type="entry name" value="PH_20"/>
    <property type="match status" value="1"/>
</dbReference>
<reference evidence="5" key="3">
    <citation type="journal article" date="2018" name="Mol. Plant Microbe Interact.">
        <title>Genome sequence resources for the wheat stripe rust pathogen (Puccinia striiformis f. sp. tritici) and the barley stripe rust pathogen (Puccinia striiformis f. sp. hordei).</title>
        <authorList>
            <person name="Xia C."/>
            <person name="Wang M."/>
            <person name="Yin C."/>
            <person name="Cornejo O.E."/>
            <person name="Hulbert S.H."/>
            <person name="Chen X."/>
        </authorList>
    </citation>
    <scope>NUCLEOTIDE SEQUENCE [LARGE SCALE GENOMIC DNA]</scope>
    <source>
        <strain evidence="5">93TX-2</strain>
    </source>
</reference>
<gene>
    <name evidence="4" type="ORF">PSHT_06962</name>
</gene>
<evidence type="ECO:0000313" key="4">
    <source>
        <dbReference type="EMBL" id="POW15593.1"/>
    </source>
</evidence>
<dbReference type="AlphaFoldDB" id="A0A2S4W1C9"/>
<proteinExistence type="predicted"/>
<dbReference type="EMBL" id="PKSM01000084">
    <property type="protein sequence ID" value="POW15593.1"/>
    <property type="molecule type" value="Genomic_DNA"/>
</dbReference>
<dbReference type="CDD" id="cd13311">
    <property type="entry name" value="PH_Slm1"/>
    <property type="match status" value="1"/>
</dbReference>
<dbReference type="SUPFAM" id="SSF50729">
    <property type="entry name" value="PH domain-like"/>
    <property type="match status" value="1"/>
</dbReference>
<dbReference type="InterPro" id="IPR046869">
    <property type="entry name" value="SLM1/RGC1-like_PH"/>
</dbReference>
<feature type="compositionally biased region" description="Acidic residues" evidence="2">
    <location>
        <begin position="433"/>
        <end position="446"/>
    </location>
</feature>
<feature type="domain" description="PH" evidence="3">
    <location>
        <begin position="294"/>
        <end position="417"/>
    </location>
</feature>
<dbReference type="PANTHER" id="PTHR31941:SF1">
    <property type="entry name" value="CYTOSKELETAL SIGNALING PROTEIN SLM1"/>
    <property type="match status" value="1"/>
</dbReference>
<evidence type="ECO:0000256" key="2">
    <source>
        <dbReference type="SAM" id="MobiDB-lite"/>
    </source>
</evidence>